<evidence type="ECO:0000313" key="2">
    <source>
        <dbReference type="Proteomes" id="UP001500968"/>
    </source>
</evidence>
<organism evidence="1 2">
    <name type="scientific">Flavobacterium cheonhonense</name>
    <dbReference type="NCBI Taxonomy" id="706185"/>
    <lineage>
        <taxon>Bacteria</taxon>
        <taxon>Pseudomonadati</taxon>
        <taxon>Bacteroidota</taxon>
        <taxon>Flavobacteriia</taxon>
        <taxon>Flavobacteriales</taxon>
        <taxon>Flavobacteriaceae</taxon>
        <taxon>Flavobacterium</taxon>
    </lineage>
</organism>
<sequence length="51" mass="6214">MEKILAKIRVKQVEVQVEQDPHKKQILQKQLKKLFFEKEIEEIKKRIEQLG</sequence>
<keyword evidence="2" id="KW-1185">Reference proteome</keyword>
<comment type="caution">
    <text evidence="1">The sequence shown here is derived from an EMBL/GenBank/DDBJ whole genome shotgun (WGS) entry which is preliminary data.</text>
</comment>
<reference evidence="2" key="1">
    <citation type="journal article" date="2019" name="Int. J. Syst. Evol. Microbiol.">
        <title>The Global Catalogue of Microorganisms (GCM) 10K type strain sequencing project: providing services to taxonomists for standard genome sequencing and annotation.</title>
        <authorList>
            <consortium name="The Broad Institute Genomics Platform"/>
            <consortium name="The Broad Institute Genome Sequencing Center for Infectious Disease"/>
            <person name="Wu L."/>
            <person name="Ma J."/>
        </authorList>
    </citation>
    <scope>NUCLEOTIDE SEQUENCE [LARGE SCALE GENOMIC DNA]</scope>
    <source>
        <strain evidence="2">JCM 17064</strain>
    </source>
</reference>
<protein>
    <submittedName>
        <fullName evidence="1">Uncharacterized protein</fullName>
    </submittedName>
</protein>
<proteinExistence type="predicted"/>
<name>A0ABP7TX58_9FLAO</name>
<evidence type="ECO:0000313" key="1">
    <source>
        <dbReference type="EMBL" id="GAA4032600.1"/>
    </source>
</evidence>
<gene>
    <name evidence="1" type="ORF">GCM10022386_16040</name>
</gene>
<dbReference type="RefSeq" id="WP_324689214.1">
    <property type="nucleotide sequence ID" value="NZ_BAABCR010000015.1"/>
</dbReference>
<dbReference type="Proteomes" id="UP001500968">
    <property type="component" value="Unassembled WGS sequence"/>
</dbReference>
<dbReference type="EMBL" id="BAABCR010000015">
    <property type="protein sequence ID" value="GAA4032600.1"/>
    <property type="molecule type" value="Genomic_DNA"/>
</dbReference>
<accession>A0ABP7TX58</accession>